<dbReference type="Proteomes" id="UP000678545">
    <property type="component" value="Unassembled WGS sequence"/>
</dbReference>
<proteinExistence type="predicted"/>
<gene>
    <name evidence="1" type="primary">bamC</name>
    <name evidence="1" type="ORF">KDM90_01820</name>
</gene>
<organism evidence="1 2">
    <name type="scientific">Undibacterium fentianense</name>
    <dbReference type="NCBI Taxonomy" id="2828728"/>
    <lineage>
        <taxon>Bacteria</taxon>
        <taxon>Pseudomonadati</taxon>
        <taxon>Pseudomonadota</taxon>
        <taxon>Betaproteobacteria</taxon>
        <taxon>Burkholderiales</taxon>
        <taxon>Oxalobacteraceae</taxon>
        <taxon>Undibacterium</taxon>
    </lineage>
</organism>
<reference evidence="1" key="1">
    <citation type="submission" date="2021-04" db="EMBL/GenBank/DDBJ databases">
        <title>novel species isolated from subtropical streams in China.</title>
        <authorList>
            <person name="Lu H."/>
        </authorList>
    </citation>
    <scope>NUCLEOTIDE SEQUENCE</scope>
    <source>
        <strain evidence="1">FT137W</strain>
    </source>
</reference>
<name>A0A941E0F9_9BURK</name>
<dbReference type="Pfam" id="PF06804">
    <property type="entry name" value="Lipoprotein_18"/>
    <property type="match status" value="1"/>
</dbReference>
<accession>A0A941E0F9</accession>
<evidence type="ECO:0000313" key="2">
    <source>
        <dbReference type="Proteomes" id="UP000678545"/>
    </source>
</evidence>
<dbReference type="EMBL" id="JAGSPJ010000001">
    <property type="protein sequence ID" value="MBR7798747.1"/>
    <property type="molecule type" value="Genomic_DNA"/>
</dbReference>
<dbReference type="InterPro" id="IPR010653">
    <property type="entry name" value="NlpB/DapX"/>
</dbReference>
<dbReference type="PROSITE" id="PS51257">
    <property type="entry name" value="PROKAR_LIPOPROTEIN"/>
    <property type="match status" value="1"/>
</dbReference>
<dbReference type="InterPro" id="IPR042268">
    <property type="entry name" value="BamC_C"/>
</dbReference>
<dbReference type="Gene3D" id="3.30.310.170">
    <property type="entry name" value="Outer membrane protein assembly factor BamC"/>
    <property type="match status" value="1"/>
</dbReference>
<comment type="caution">
    <text evidence="1">The sequence shown here is derived from an EMBL/GenBank/DDBJ whole genome shotgun (WGS) entry which is preliminary data.</text>
</comment>
<evidence type="ECO:0000313" key="1">
    <source>
        <dbReference type="EMBL" id="MBR7798747.1"/>
    </source>
</evidence>
<dbReference type="RefSeq" id="WP_212673892.1">
    <property type="nucleotide sequence ID" value="NZ_JAGSPJ010000001.1"/>
</dbReference>
<sequence>MAKSVVANKKMVRILGLAGVVGVAALGSGCSFVGNIADSNRIDYRSASKAKTTSLEVPPDLTQIRRDNRFSIPDAEQGSATASAYAAKRAGGVGGAQATANGVVAPNQLKDMRIERNGTQRYLVVKLAPEVLWPQLKDFWQEQGFLLNIENESTGVMETDWAENRGKIPQDFIRSTLGKVFDGLYSTGERDKFRTRVERGANGDVEIYVSHRGAQEVVTGMDKTGTAWTSRANDAGLEAEFLARLMLRLGGDEAKAKPVSAAAVAQSSKANEPSGAPRSKLLSLSGLSYLETDEGFDRSWRRVGLALDRIGFTIEDRDRSKGIYFVRYIDQDIDAKTKGASEGFFARLFSWGSGDAAKDGQKYRILVRDAGETSHVTVHGDDGKVSATPVANKILTVLNEQLK</sequence>
<protein>
    <submittedName>
        <fullName evidence="1">Outer membrane protein assembly factor BamC</fullName>
    </submittedName>
</protein>
<dbReference type="AlphaFoldDB" id="A0A941E0F9"/>
<keyword evidence="2" id="KW-1185">Reference proteome</keyword>